<evidence type="ECO:0000259" key="1">
    <source>
        <dbReference type="Pfam" id="PF14111"/>
    </source>
</evidence>
<protein>
    <recommendedName>
        <fullName evidence="1">DUF4283 domain-containing protein</fullName>
    </recommendedName>
</protein>
<reference evidence="2 3" key="1">
    <citation type="journal article" date="2019" name="Genome Biol. Evol.">
        <title>Insights into the evolution of the New World diploid cottons (Gossypium, subgenus Houzingenia) based on genome sequencing.</title>
        <authorList>
            <person name="Grover C.E."/>
            <person name="Arick M.A. 2nd"/>
            <person name="Thrash A."/>
            <person name="Conover J.L."/>
            <person name="Sanders W.S."/>
            <person name="Peterson D.G."/>
            <person name="Frelichowski J.E."/>
            <person name="Scheffler J.A."/>
            <person name="Scheffler B.E."/>
            <person name="Wendel J.F."/>
        </authorList>
    </citation>
    <scope>NUCLEOTIDE SEQUENCE [LARGE SCALE GENOMIC DNA]</scope>
    <source>
        <strain evidence="2">0</strain>
        <tissue evidence="2">Leaf</tissue>
    </source>
</reference>
<dbReference type="Proteomes" id="UP000593560">
    <property type="component" value="Unassembled WGS sequence"/>
</dbReference>
<dbReference type="AlphaFoldDB" id="A0A7J9G8T9"/>
<evidence type="ECO:0000313" key="2">
    <source>
        <dbReference type="EMBL" id="MBA0793989.1"/>
    </source>
</evidence>
<dbReference type="Pfam" id="PF14111">
    <property type="entry name" value="DUF4283"/>
    <property type="match status" value="1"/>
</dbReference>
<evidence type="ECO:0000313" key="3">
    <source>
        <dbReference type="Proteomes" id="UP000593560"/>
    </source>
</evidence>
<keyword evidence="3" id="KW-1185">Reference proteome</keyword>
<dbReference type="EMBL" id="JABFAD010000003">
    <property type="protein sequence ID" value="MBA0793989.1"/>
    <property type="molecule type" value="Genomic_DNA"/>
</dbReference>
<gene>
    <name evidence="2" type="ORF">Gohar_018359</name>
</gene>
<dbReference type="InterPro" id="IPR025558">
    <property type="entry name" value="DUF4283"/>
</dbReference>
<proteinExistence type="predicted"/>
<comment type="caution">
    <text evidence="2">The sequence shown here is derived from an EMBL/GenBank/DDBJ whole genome shotgun (WGS) entry which is preliminary data.</text>
</comment>
<feature type="domain" description="DUF4283" evidence="1">
    <location>
        <begin position="32"/>
        <end position="76"/>
    </location>
</feature>
<accession>A0A7J9G8T9</accession>
<dbReference type="OrthoDB" id="989295at2759"/>
<organism evidence="2 3">
    <name type="scientific">Gossypium harknessii</name>
    <dbReference type="NCBI Taxonomy" id="34285"/>
    <lineage>
        <taxon>Eukaryota</taxon>
        <taxon>Viridiplantae</taxon>
        <taxon>Streptophyta</taxon>
        <taxon>Embryophyta</taxon>
        <taxon>Tracheophyta</taxon>
        <taxon>Spermatophyta</taxon>
        <taxon>Magnoliopsida</taxon>
        <taxon>eudicotyledons</taxon>
        <taxon>Gunneridae</taxon>
        <taxon>Pentapetalae</taxon>
        <taxon>rosids</taxon>
        <taxon>malvids</taxon>
        <taxon>Malvales</taxon>
        <taxon>Malvaceae</taxon>
        <taxon>Malvoideae</taxon>
        <taxon>Gossypium</taxon>
    </lineage>
</organism>
<name>A0A7J9G8T9_9ROSI</name>
<sequence>MEEGIAALTIDEGEEEPWKMNTGDESTPISVEYSLVGCFLTASVINFQSMRNTFVNLWHPIGGVTILDLGEKRFLF</sequence>